<sequence length="248" mass="26754">MTELSCNDFLGGKVRVWQPVNGYRAGLDPVLLAASVQAKPGQSALELGCGVGVASLCLAWRVPGVAVTGLELQPEYADLARRNAVENGADFTVHTGDLRALPEAVRQRQFDHVLANPPYFLRDAGTGAADPGRDLALGGDTPLATWVEVAAKRCAPRGTVTFIQRVERVPELLSAMYTRLGSIELLPLIPREGRPPQLVLIRGRKNGRAPFRMLPGLLVHPGENHRDGGEDYTPELRAVQRDGAALPF</sequence>
<dbReference type="SUPFAM" id="SSF53335">
    <property type="entry name" value="S-adenosyl-L-methionine-dependent methyltransferases"/>
    <property type="match status" value="1"/>
</dbReference>
<accession>A0A4S3MBD5</accession>
<dbReference type="CDD" id="cd02440">
    <property type="entry name" value="AdoMet_MTases"/>
    <property type="match status" value="1"/>
</dbReference>
<dbReference type="PROSITE" id="PS00092">
    <property type="entry name" value="N6_MTASE"/>
    <property type="match status" value="1"/>
</dbReference>
<dbReference type="Proteomes" id="UP000306113">
    <property type="component" value="Unassembled WGS sequence"/>
</dbReference>
<dbReference type="EMBL" id="SSMD01000002">
    <property type="protein sequence ID" value="THD75953.1"/>
    <property type="molecule type" value="Genomic_DNA"/>
</dbReference>
<keyword evidence="2" id="KW-0949">S-adenosyl-L-methionine</keyword>
<keyword evidence="5" id="KW-1185">Reference proteome</keyword>
<keyword evidence="4" id="KW-0808">Transferase</keyword>
<keyword evidence="1 4" id="KW-0489">Methyltransferase</keyword>
<dbReference type="Gene3D" id="3.40.50.150">
    <property type="entry name" value="Vaccinia Virus protein VP39"/>
    <property type="match status" value="1"/>
</dbReference>
<gene>
    <name evidence="4" type="ORF">E7681_05775</name>
</gene>
<reference evidence="4 5" key="1">
    <citation type="submission" date="2019-04" db="EMBL/GenBank/DDBJ databases">
        <title>Draft genome sequence of Youngimonas vesicularis.</title>
        <authorList>
            <person name="Hameed A."/>
        </authorList>
    </citation>
    <scope>NUCLEOTIDE SEQUENCE [LARGE SCALE GENOMIC DNA]</scope>
    <source>
        <strain evidence="4 5">CC-AMW-E</strain>
    </source>
</reference>
<dbReference type="GO" id="GO:0003676">
    <property type="term" value="F:nucleic acid binding"/>
    <property type="evidence" value="ECO:0007669"/>
    <property type="project" value="InterPro"/>
</dbReference>
<dbReference type="OrthoDB" id="5489421at2"/>
<dbReference type="InterPro" id="IPR002052">
    <property type="entry name" value="DNA_methylase_N6_adenine_CS"/>
</dbReference>
<dbReference type="PANTHER" id="PTHR47739:SF1">
    <property type="entry name" value="TRNA1(VAL) (ADENINE(37)-N6)-METHYLTRANSFERASE"/>
    <property type="match status" value="1"/>
</dbReference>
<feature type="domain" description="Methyltransferase small" evidence="3">
    <location>
        <begin position="31"/>
        <end position="119"/>
    </location>
</feature>
<comment type="caution">
    <text evidence="4">The sequence shown here is derived from an EMBL/GenBank/DDBJ whole genome shotgun (WGS) entry which is preliminary data.</text>
</comment>
<evidence type="ECO:0000313" key="4">
    <source>
        <dbReference type="EMBL" id="THD75953.1"/>
    </source>
</evidence>
<evidence type="ECO:0000259" key="3">
    <source>
        <dbReference type="Pfam" id="PF05175"/>
    </source>
</evidence>
<dbReference type="InterPro" id="IPR050210">
    <property type="entry name" value="tRNA_Adenine-N(6)_MTase"/>
</dbReference>
<dbReference type="GO" id="GO:0032259">
    <property type="term" value="P:methylation"/>
    <property type="evidence" value="ECO:0007669"/>
    <property type="project" value="UniProtKB-KW"/>
</dbReference>
<evidence type="ECO:0000313" key="5">
    <source>
        <dbReference type="Proteomes" id="UP000306113"/>
    </source>
</evidence>
<dbReference type="AlphaFoldDB" id="A0A4S3MBD5"/>
<dbReference type="InterPro" id="IPR007848">
    <property type="entry name" value="Small_mtfrase_dom"/>
</dbReference>
<name>A0A4S3MBD5_9RHOB</name>
<dbReference type="InterPro" id="IPR029063">
    <property type="entry name" value="SAM-dependent_MTases_sf"/>
</dbReference>
<dbReference type="GO" id="GO:0008168">
    <property type="term" value="F:methyltransferase activity"/>
    <property type="evidence" value="ECO:0007669"/>
    <property type="project" value="UniProtKB-KW"/>
</dbReference>
<dbReference type="RefSeq" id="WP_136338314.1">
    <property type="nucleotide sequence ID" value="NZ_SSMD01000002.1"/>
</dbReference>
<organism evidence="4 5">
    <name type="scientific">Thalassobius vesicularis</name>
    <dbReference type="NCBI Taxonomy" id="1294297"/>
    <lineage>
        <taxon>Bacteria</taxon>
        <taxon>Pseudomonadati</taxon>
        <taxon>Pseudomonadota</taxon>
        <taxon>Alphaproteobacteria</taxon>
        <taxon>Rhodobacterales</taxon>
        <taxon>Roseobacteraceae</taxon>
        <taxon>Thalassovita</taxon>
    </lineage>
</organism>
<dbReference type="PANTHER" id="PTHR47739">
    <property type="entry name" value="TRNA1(VAL) (ADENINE(37)-N6)-METHYLTRANSFERASE"/>
    <property type="match status" value="1"/>
</dbReference>
<evidence type="ECO:0000256" key="1">
    <source>
        <dbReference type="ARBA" id="ARBA00022603"/>
    </source>
</evidence>
<proteinExistence type="predicted"/>
<evidence type="ECO:0000256" key="2">
    <source>
        <dbReference type="ARBA" id="ARBA00022691"/>
    </source>
</evidence>
<protein>
    <submittedName>
        <fullName evidence="4">Methyltransferase domain-containing protein</fullName>
    </submittedName>
</protein>
<dbReference type="Pfam" id="PF05175">
    <property type="entry name" value="MTS"/>
    <property type="match status" value="1"/>
</dbReference>